<dbReference type="RefSeq" id="WP_068361134.1">
    <property type="nucleotide sequence ID" value="NZ_CP019337.1"/>
</dbReference>
<dbReference type="GO" id="GO:0005576">
    <property type="term" value="C:extracellular region"/>
    <property type="evidence" value="ECO:0007669"/>
    <property type="project" value="TreeGrafter"/>
</dbReference>
<dbReference type="Proteomes" id="UP000092612">
    <property type="component" value="Unassembled WGS sequence"/>
</dbReference>
<dbReference type="Pfam" id="PF18962">
    <property type="entry name" value="Por_Secre_tail"/>
    <property type="match status" value="1"/>
</dbReference>
<reference evidence="4" key="1">
    <citation type="submission" date="2016-02" db="EMBL/GenBank/DDBJ databases">
        <title>Paenibacillus sp. LPB0068, isolated from Crassostrea gigas.</title>
        <authorList>
            <person name="Shin S.-K."/>
            <person name="Yi H."/>
        </authorList>
    </citation>
    <scope>NUCLEOTIDE SEQUENCE [LARGE SCALE GENOMIC DNA]</scope>
    <source>
        <strain evidence="4">KCTC 23969</strain>
    </source>
</reference>
<dbReference type="STRING" id="996801.BW723_05520"/>
<accession>A0A1B8TUP1</accession>
<dbReference type="InterPro" id="IPR027589">
    <property type="entry name" value="Choice_anch_B"/>
</dbReference>
<keyword evidence="4" id="KW-1185">Reference proteome</keyword>
<evidence type="ECO:0000313" key="4">
    <source>
        <dbReference type="Proteomes" id="UP000092612"/>
    </source>
</evidence>
<gene>
    <name evidence="3" type="ORF">LPB301_10190</name>
</gene>
<dbReference type="OrthoDB" id="9815940at2"/>
<sequence>MKKASLILFFLTQVLCSQTPCTNGFSGIYPCKDYDLLSHFSISEIAGSGAEGNDSWGWTDPDTQSEYALMGTNKGITFINITDPLAPIILGTIETSTVNSSWRDVKVYNNHAFIVSEANNHGMQVFDLTRLRNITNPPVVFLADTHFTEFGTAHNIVINEESGYAYIVGASRSSTYKGGPIFINIQNPINPIIEGGLSEGGYAHDAQVITYNGPDSDYTSKEILIGSNESEVVIADVTNKANPTIISTISYTDVRYAHQGWFTEDLKYFILGDELDELRIGNGTKTVVFDFTDLDNPLHHFDYFGRTAAIDHNGYVKDNIYYQASYTAGLRMLDISDIKNKNMTEVGYFDTYPNNNNTAFNGAWNVYPYFPSGNIIISDIDNGFFVIRKSGTLSLENQNLELGFSMFPNPASNQTTIKSLNNESIKNIKVYSLVGQKIAEENNINNTQFQLNIGNIKKGIYFIKINDNQTTKLVVN</sequence>
<evidence type="ECO:0000256" key="1">
    <source>
        <dbReference type="ARBA" id="ARBA00022729"/>
    </source>
</evidence>
<evidence type="ECO:0000313" key="3">
    <source>
        <dbReference type="EMBL" id="OBY63195.1"/>
    </source>
</evidence>
<dbReference type="PANTHER" id="PTHR38787:SF3">
    <property type="entry name" value="REGULATORY P DOMAIN-CONTAINING PROTEIN"/>
    <property type="match status" value="1"/>
</dbReference>
<name>A0A1B8TUP1_9FLAO</name>
<dbReference type="InterPro" id="IPR026444">
    <property type="entry name" value="Secre_tail"/>
</dbReference>
<protein>
    <submittedName>
        <fullName evidence="3">Regulator</fullName>
    </submittedName>
</protein>
<keyword evidence="1" id="KW-0732">Signal</keyword>
<dbReference type="NCBIfam" id="TIGR04183">
    <property type="entry name" value="Por_Secre_tail"/>
    <property type="match status" value="1"/>
</dbReference>
<dbReference type="AlphaFoldDB" id="A0A1B8TUP1"/>
<feature type="domain" description="Secretion system C-terminal sorting" evidence="2">
    <location>
        <begin position="406"/>
        <end position="474"/>
    </location>
</feature>
<proteinExistence type="predicted"/>
<dbReference type="NCBIfam" id="TIGR04312">
    <property type="entry name" value="choice_anch_B"/>
    <property type="match status" value="1"/>
</dbReference>
<evidence type="ECO:0000259" key="2">
    <source>
        <dbReference type="Pfam" id="PF18962"/>
    </source>
</evidence>
<organism evidence="3 4">
    <name type="scientific">Polaribacter reichenbachii</name>
    <dbReference type="NCBI Taxonomy" id="996801"/>
    <lineage>
        <taxon>Bacteria</taxon>
        <taxon>Pseudomonadati</taxon>
        <taxon>Bacteroidota</taxon>
        <taxon>Flavobacteriia</taxon>
        <taxon>Flavobacteriales</taxon>
        <taxon>Flavobacteriaceae</taxon>
    </lineage>
</organism>
<comment type="caution">
    <text evidence="3">The sequence shown here is derived from an EMBL/GenBank/DDBJ whole genome shotgun (WGS) entry which is preliminary data.</text>
</comment>
<dbReference type="KEGG" id="prn:BW723_05520"/>
<dbReference type="PANTHER" id="PTHR38787">
    <property type="entry name" value="REGULATORY P DOMAIN-CONTAINING PROTEIN"/>
    <property type="match status" value="1"/>
</dbReference>
<dbReference type="EMBL" id="LSFL01000035">
    <property type="protein sequence ID" value="OBY63195.1"/>
    <property type="molecule type" value="Genomic_DNA"/>
</dbReference>